<dbReference type="HOGENOM" id="CLU_041129_0_0_2"/>
<dbReference type="EMBL" id="CP011267">
    <property type="protein sequence ID" value="AKG92474.1"/>
    <property type="molecule type" value="Genomic_DNA"/>
</dbReference>
<accession>A0A0F7II61</accession>
<dbReference type="PROSITE" id="PS50972">
    <property type="entry name" value="PTERIN_BINDING"/>
    <property type="match status" value="1"/>
</dbReference>
<dbReference type="GeneID" id="24802756"/>
<dbReference type="Pfam" id="PF00809">
    <property type="entry name" value="Pterin_bind"/>
    <property type="match status" value="1"/>
</dbReference>
<dbReference type="FunCoup" id="A0A0F7II61">
    <property type="interactions" value="1"/>
</dbReference>
<protein>
    <submittedName>
        <fullName evidence="2">Dihydropteroate synthase-related protein</fullName>
    </submittedName>
</protein>
<organism evidence="2 3">
    <name type="scientific">Geoglobus ahangari</name>
    <dbReference type="NCBI Taxonomy" id="113653"/>
    <lineage>
        <taxon>Archaea</taxon>
        <taxon>Methanobacteriati</taxon>
        <taxon>Methanobacteriota</taxon>
        <taxon>Archaeoglobi</taxon>
        <taxon>Archaeoglobales</taxon>
        <taxon>Archaeoglobaceae</taxon>
        <taxon>Geoglobus</taxon>
    </lineage>
</organism>
<name>A0A0F7II61_9EURY</name>
<dbReference type="OrthoDB" id="70327at2157"/>
<reference evidence="2 3" key="1">
    <citation type="submission" date="2015-04" db="EMBL/GenBank/DDBJ databases">
        <title>The complete genome sequence of the hyperthermophilic, obligate iron-reducing archaeon Geoglobus ahangari strain 234T.</title>
        <authorList>
            <person name="Manzella M.P."/>
            <person name="Holmes D.E."/>
            <person name="Rocheleau J.M."/>
            <person name="Chung A."/>
            <person name="Reguera G."/>
            <person name="Kashefi K."/>
        </authorList>
    </citation>
    <scope>NUCLEOTIDE SEQUENCE [LARGE SCALE GENOMIC DNA]</scope>
    <source>
        <strain evidence="2 3">234</strain>
    </source>
</reference>
<dbReference type="InterPro" id="IPR000489">
    <property type="entry name" value="Pterin-binding_dom"/>
</dbReference>
<evidence type="ECO:0000259" key="1">
    <source>
        <dbReference type="PROSITE" id="PS50972"/>
    </source>
</evidence>
<evidence type="ECO:0000313" key="3">
    <source>
        <dbReference type="Proteomes" id="UP000034723"/>
    </source>
</evidence>
<dbReference type="InterPro" id="IPR025595">
    <property type="entry name" value="PterinBD-DUF4346"/>
</dbReference>
<dbReference type="InterPro" id="IPR005236">
    <property type="entry name" value="Dihydropt_synth"/>
</dbReference>
<proteinExistence type="predicted"/>
<gene>
    <name evidence="2" type="ORF">GAH_00168</name>
</gene>
<dbReference type="Proteomes" id="UP000034723">
    <property type="component" value="Chromosome"/>
</dbReference>
<dbReference type="STRING" id="113653.GAH_00168"/>
<dbReference type="PATRIC" id="fig|113653.22.peg.165"/>
<dbReference type="InParanoid" id="A0A0F7II61"/>
<sequence length="482" mass="53539">MKVLLVTGRLAEGIVKANSAGCDVHVADVDVAAFITEKHLSSVDISRYDLVLVPGLAKGRWRELERRTGTKVRLGPIHAYDIPKVMERIGSVELSHEVPADRLIDMNRERELVELVESVEKGVFDINGVEIGGTSRMKVVAEVVDATELDRDQLAGRIEYYLESGADIVDLGVPLSFSVEDVRRVVKVAKDCCDAVSVDTFSPRAIRTAVESGVDMVMSISEKNIRALDHIEGQAVVVVERNVERLSWLVDLVRTKTEKVIADPVLDMDGFVPSVLRYAEFRRRDPRTPVLFGAGNVTELFDADSIGVNALLALIAEEVGASLLFTTEASPKTRGSIRELRIASYMVKGARLKGTPPKDLGMSLLVLKEKVRFPEAEVPENCQKAVESKEFHRDPLGDFRIWISGDRIVCSHEKACVHGKTAKEIIDTVLRMGLVSRLDHAGYLGRELKKAEIALKLKKNYVQDEELNFGYYERDLKDENSC</sequence>
<dbReference type="GO" id="GO:0042558">
    <property type="term" value="P:pteridine-containing compound metabolic process"/>
    <property type="evidence" value="ECO:0007669"/>
    <property type="project" value="InterPro"/>
</dbReference>
<dbReference type="KEGG" id="gah:GAH_00168"/>
<evidence type="ECO:0000313" key="2">
    <source>
        <dbReference type="EMBL" id="AKG92474.1"/>
    </source>
</evidence>
<dbReference type="NCBIfam" id="TIGR00284">
    <property type="entry name" value="dihydropteroate synthase-like protein"/>
    <property type="match status" value="1"/>
</dbReference>
<dbReference type="RefSeq" id="WP_048094258.1">
    <property type="nucleotide sequence ID" value="NZ_CP011267.1"/>
</dbReference>
<dbReference type="AlphaFoldDB" id="A0A0F7II61"/>
<dbReference type="Pfam" id="PF14251">
    <property type="entry name" value="PterinBD-DUF4346"/>
    <property type="match status" value="1"/>
</dbReference>
<dbReference type="Gene3D" id="3.20.20.20">
    <property type="entry name" value="Dihydropteroate synthase-like"/>
    <property type="match status" value="1"/>
</dbReference>
<dbReference type="SUPFAM" id="SSF51717">
    <property type="entry name" value="Dihydropteroate synthetase-like"/>
    <property type="match status" value="1"/>
</dbReference>
<keyword evidence="3" id="KW-1185">Reference proteome</keyword>
<feature type="domain" description="Pterin-binding" evidence="1">
    <location>
        <begin position="124"/>
        <end position="348"/>
    </location>
</feature>
<dbReference type="InterPro" id="IPR011005">
    <property type="entry name" value="Dihydropteroate_synth-like_sf"/>
</dbReference>